<dbReference type="AlphaFoldDB" id="A0A6J8CXX4"/>
<sequence length="176" mass="19453">MQLENNYNHTSIDFASYLGKYDVIANVVGNIENTESLIAKILTMVKEGADSIQRMNLSNSEVTSNLYIGVETFPLGGILDYKNILKTFPLGGIQDYENILNIIGIRENVCKHVCDVNDKKEENIIQKGKRADKPSSSTDELSKTVRDVLGLVNDIKTGISAITKIPKILKAIHKAT</sequence>
<evidence type="ECO:0000313" key="2">
    <source>
        <dbReference type="Proteomes" id="UP000507470"/>
    </source>
</evidence>
<gene>
    <name evidence="1" type="ORF">MCOR_34403</name>
</gene>
<protein>
    <submittedName>
        <fullName evidence="1">Uncharacterized protein</fullName>
    </submittedName>
</protein>
<dbReference type="EMBL" id="CACVKT020006176">
    <property type="protein sequence ID" value="CAC5400207.1"/>
    <property type="molecule type" value="Genomic_DNA"/>
</dbReference>
<organism evidence="1 2">
    <name type="scientific">Mytilus coruscus</name>
    <name type="common">Sea mussel</name>
    <dbReference type="NCBI Taxonomy" id="42192"/>
    <lineage>
        <taxon>Eukaryota</taxon>
        <taxon>Metazoa</taxon>
        <taxon>Spiralia</taxon>
        <taxon>Lophotrochozoa</taxon>
        <taxon>Mollusca</taxon>
        <taxon>Bivalvia</taxon>
        <taxon>Autobranchia</taxon>
        <taxon>Pteriomorphia</taxon>
        <taxon>Mytilida</taxon>
        <taxon>Mytiloidea</taxon>
        <taxon>Mytilidae</taxon>
        <taxon>Mytilinae</taxon>
        <taxon>Mytilus</taxon>
    </lineage>
</organism>
<evidence type="ECO:0000313" key="1">
    <source>
        <dbReference type="EMBL" id="CAC5400207.1"/>
    </source>
</evidence>
<reference evidence="1 2" key="1">
    <citation type="submission" date="2020-06" db="EMBL/GenBank/DDBJ databases">
        <authorList>
            <person name="Li R."/>
            <person name="Bekaert M."/>
        </authorList>
    </citation>
    <scope>NUCLEOTIDE SEQUENCE [LARGE SCALE GENOMIC DNA]</scope>
    <source>
        <strain evidence="2">wild</strain>
    </source>
</reference>
<name>A0A6J8CXX4_MYTCO</name>
<dbReference type="Proteomes" id="UP000507470">
    <property type="component" value="Unassembled WGS sequence"/>
</dbReference>
<accession>A0A6J8CXX4</accession>
<keyword evidence="2" id="KW-1185">Reference proteome</keyword>
<proteinExistence type="predicted"/>